<dbReference type="Proteomes" id="UP000244073">
    <property type="component" value="Unassembled WGS sequence"/>
</dbReference>
<organism evidence="2 3">
    <name type="scientific">Aspergillus ochraceoroseus IBT 24754</name>
    <dbReference type="NCBI Taxonomy" id="1392256"/>
    <lineage>
        <taxon>Eukaryota</taxon>
        <taxon>Fungi</taxon>
        <taxon>Dikarya</taxon>
        <taxon>Ascomycota</taxon>
        <taxon>Pezizomycotina</taxon>
        <taxon>Eurotiomycetes</taxon>
        <taxon>Eurotiomycetidae</taxon>
        <taxon>Eurotiales</taxon>
        <taxon>Aspergillaceae</taxon>
        <taxon>Aspergillus</taxon>
        <taxon>Aspergillus subgen. Nidulantes</taxon>
    </lineage>
</organism>
<keyword evidence="1" id="KW-1133">Transmembrane helix</keyword>
<dbReference type="AlphaFoldDB" id="A0A2T5M1E3"/>
<accession>A0A2T5M1E3</accession>
<sequence>MDIKVHNSDERMSYLDELTDGHPGGIAALVNFLYSVGTLLVLVPAWKVNRLALQL</sequence>
<evidence type="ECO:0000256" key="1">
    <source>
        <dbReference type="SAM" id="Phobius"/>
    </source>
</evidence>
<evidence type="ECO:0000313" key="2">
    <source>
        <dbReference type="EMBL" id="PTU22354.1"/>
    </source>
</evidence>
<gene>
    <name evidence="2" type="ORF">P175DRAFT_0498887</name>
</gene>
<dbReference type="RefSeq" id="XP_040753746.1">
    <property type="nucleotide sequence ID" value="XM_040896605.1"/>
</dbReference>
<name>A0A2T5M1E3_9EURO</name>
<dbReference type="EMBL" id="MSFN02000002">
    <property type="protein sequence ID" value="PTU22354.1"/>
    <property type="molecule type" value="Genomic_DNA"/>
</dbReference>
<proteinExistence type="predicted"/>
<keyword evidence="1" id="KW-0812">Transmembrane</keyword>
<feature type="transmembrane region" description="Helical" evidence="1">
    <location>
        <begin position="25"/>
        <end position="46"/>
    </location>
</feature>
<reference evidence="2 3" key="1">
    <citation type="journal article" date="2018" name="Proc. Natl. Acad. Sci. U.S.A.">
        <title>Linking secondary metabolites to gene clusters through genome sequencing of six diverse Aspergillus species.</title>
        <authorList>
            <person name="Kaerboelling I."/>
            <person name="Vesth T.C."/>
            <person name="Frisvad J.C."/>
            <person name="Nybo J.L."/>
            <person name="Theobald S."/>
            <person name="Kuo A."/>
            <person name="Bowyer P."/>
            <person name="Matsuda Y."/>
            <person name="Mondo S."/>
            <person name="Lyhne E.K."/>
            <person name="Kogle M.E."/>
            <person name="Clum A."/>
            <person name="Lipzen A."/>
            <person name="Salamov A."/>
            <person name="Ngan C.Y."/>
            <person name="Daum C."/>
            <person name="Chiniquy J."/>
            <person name="Barry K."/>
            <person name="LaButti K."/>
            <person name="Haridas S."/>
            <person name="Simmons B.A."/>
            <person name="Magnuson J.K."/>
            <person name="Mortensen U.H."/>
            <person name="Larsen T.O."/>
            <person name="Grigoriev I.V."/>
            <person name="Baker S.E."/>
            <person name="Andersen M.R."/>
        </authorList>
    </citation>
    <scope>NUCLEOTIDE SEQUENCE [LARGE SCALE GENOMIC DNA]</scope>
    <source>
        <strain evidence="2 3">IBT 24754</strain>
    </source>
</reference>
<evidence type="ECO:0000313" key="3">
    <source>
        <dbReference type="Proteomes" id="UP000244073"/>
    </source>
</evidence>
<keyword evidence="1" id="KW-0472">Membrane</keyword>
<protein>
    <submittedName>
        <fullName evidence="2">Uncharacterized protein</fullName>
    </submittedName>
</protein>
<dbReference type="GeneID" id="63813487"/>
<dbReference type="VEuPathDB" id="FungiDB:P175DRAFT_0498887"/>
<comment type="caution">
    <text evidence="2">The sequence shown here is derived from an EMBL/GenBank/DDBJ whole genome shotgun (WGS) entry which is preliminary data.</text>
</comment>